<reference evidence="1 2" key="1">
    <citation type="journal article" date="2016" name="Mol. Biol. Evol.">
        <title>Comparative Genomics of Early-Diverging Mushroom-Forming Fungi Provides Insights into the Origins of Lignocellulose Decay Capabilities.</title>
        <authorList>
            <person name="Nagy L.G."/>
            <person name="Riley R."/>
            <person name="Tritt A."/>
            <person name="Adam C."/>
            <person name="Daum C."/>
            <person name="Floudas D."/>
            <person name="Sun H."/>
            <person name="Yadav J.S."/>
            <person name="Pangilinan J."/>
            <person name="Larsson K.H."/>
            <person name="Matsuura K."/>
            <person name="Barry K."/>
            <person name="Labutti K."/>
            <person name="Kuo R."/>
            <person name="Ohm R.A."/>
            <person name="Bhattacharya S.S."/>
            <person name="Shirouzu T."/>
            <person name="Yoshinaga Y."/>
            <person name="Martin F.M."/>
            <person name="Grigoriev I.V."/>
            <person name="Hibbett D.S."/>
        </authorList>
    </citation>
    <scope>NUCLEOTIDE SEQUENCE [LARGE SCALE GENOMIC DNA]</scope>
    <source>
        <strain evidence="1 2">L-15889</strain>
    </source>
</reference>
<organism evidence="1 2">
    <name type="scientific">Daedalea quercina L-15889</name>
    <dbReference type="NCBI Taxonomy" id="1314783"/>
    <lineage>
        <taxon>Eukaryota</taxon>
        <taxon>Fungi</taxon>
        <taxon>Dikarya</taxon>
        <taxon>Basidiomycota</taxon>
        <taxon>Agaricomycotina</taxon>
        <taxon>Agaricomycetes</taxon>
        <taxon>Polyporales</taxon>
        <taxon>Fomitopsis</taxon>
    </lineage>
</organism>
<dbReference type="OrthoDB" id="2800603at2759"/>
<protein>
    <recommendedName>
        <fullName evidence="3">F-box domain-containing protein</fullName>
    </recommendedName>
</protein>
<dbReference type="AlphaFoldDB" id="A0A165UEE7"/>
<name>A0A165UEE7_9APHY</name>
<evidence type="ECO:0000313" key="2">
    <source>
        <dbReference type="Proteomes" id="UP000076727"/>
    </source>
</evidence>
<dbReference type="Proteomes" id="UP000076727">
    <property type="component" value="Unassembled WGS sequence"/>
</dbReference>
<dbReference type="STRING" id="1314783.A0A165UEE7"/>
<proteinExistence type="predicted"/>
<sequence length="547" mass="61648">MSLRAMTLNTVLPREICSILISDEDFTTVAVLARTCRAFFEPAIDALWRSLPSLALLLYLLPRDAWTVSFEKTASRTLSFQRALVPSDFSRFHIYTPRVRVLGATHGHTRWRLGTSYYKLSREALQTLYASRPTPLLFPNLRRLEPIPHITSVASMLFAPHMESVALRIEPDFDEDPRALYTLLRLPEKSPNVTRLVIKPIFTSSPLIADAVMELASALKDLTVFSMQTVPVSAAALPVLAGLPELKWLDLYIKVDLESDLPRRLIGRDAKASPFHKLATLLISVDDMEYATELLTYVSSPRLSVLQIRCPPAPSAPRMEALFKVVSSHISSRRLRRLQIDAVCPDATSESDISNRRLTNSMLLPLLNLRLESLMLTGFLVDIDDDVLNSMAIAWPELQRLSLGVGKTWGEDYPPRATILGITPFIKHCRNIEFIGYRMQTDVFDPGRLRAVEGRPGKGTTTDNIVELDVGDSRIHDPVEVASFLSDVCPKLWYIGSLWRSAEEIEDNEEEGVDTTDEEDMHDKWDSVTDYVPQFALIRTQERSCTP</sequence>
<keyword evidence="2" id="KW-1185">Reference proteome</keyword>
<accession>A0A165UEE7</accession>
<evidence type="ECO:0008006" key="3">
    <source>
        <dbReference type="Google" id="ProtNLM"/>
    </source>
</evidence>
<gene>
    <name evidence="1" type="ORF">DAEQUDRAFT_807107</name>
</gene>
<evidence type="ECO:0000313" key="1">
    <source>
        <dbReference type="EMBL" id="KZT74788.1"/>
    </source>
</evidence>
<dbReference type="EMBL" id="KV429032">
    <property type="protein sequence ID" value="KZT74788.1"/>
    <property type="molecule type" value="Genomic_DNA"/>
</dbReference>